<dbReference type="Pfam" id="PF11016">
    <property type="entry name" value="DUF2854"/>
    <property type="match status" value="1"/>
</dbReference>
<feature type="transmembrane region" description="Helical" evidence="1">
    <location>
        <begin position="128"/>
        <end position="146"/>
    </location>
</feature>
<dbReference type="AlphaFoldDB" id="A0A1S6YFZ4"/>
<dbReference type="EMBL" id="KX156924">
    <property type="protein sequence ID" value="AQX44194.1"/>
    <property type="molecule type" value="mRNA"/>
</dbReference>
<proteinExistence type="evidence at transcript level"/>
<dbReference type="InterPro" id="IPR021275">
    <property type="entry name" value="DUF2854"/>
</dbReference>
<evidence type="ECO:0000256" key="1">
    <source>
        <dbReference type="SAM" id="Phobius"/>
    </source>
</evidence>
<keyword evidence="1" id="KW-1133">Transmembrane helix</keyword>
<accession>A0A1S6YFZ4</accession>
<reference evidence="2" key="1">
    <citation type="submission" date="2016-04" db="EMBL/GenBank/DDBJ databases">
        <title>The entire NDH complex genes in chloroplastic and nuclear genomes are deleted in Dendrobium and Phalaenopsis but existed in Apostasia.</title>
        <authorList>
            <person name="Lin C.-S."/>
            <person name="Chen J.J."/>
            <person name="Chiu C.-C."/>
            <person name="Hsiao H.C."/>
            <person name="Jin X.-H."/>
            <person name="Huang Y.-T."/>
            <person name="Kui L."/>
            <person name="Yang C.-J."/>
            <person name="Depamphilis C.W."/>
            <person name="Leebens-Mack J."/>
            <person name="Wong G.K.-S."/>
            <person name="Hu J.-M."/>
            <person name="Chang W.-J."/>
            <person name="Yang L.-H."/>
            <person name="Wang W."/>
            <person name="Shih M.-C."/>
        </authorList>
    </citation>
    <scope>NUCLEOTIDE SEQUENCE</scope>
</reference>
<keyword evidence="1" id="KW-0472">Membrane</keyword>
<dbReference type="PANTHER" id="PTHR35551:SF1">
    <property type="entry name" value="ACCLIMATION OF PHOTOSYNTHESIS TO ENVIRONMENT"/>
    <property type="match status" value="1"/>
</dbReference>
<evidence type="ECO:0008006" key="3">
    <source>
        <dbReference type="Google" id="ProtNLM"/>
    </source>
</evidence>
<organism evidence="2">
    <name type="scientific">Apostasia odorata</name>
    <dbReference type="NCBI Taxonomy" id="280455"/>
    <lineage>
        <taxon>Eukaryota</taxon>
        <taxon>Viridiplantae</taxon>
        <taxon>Streptophyta</taxon>
        <taxon>Embryophyta</taxon>
        <taxon>Tracheophyta</taxon>
        <taxon>Spermatophyta</taxon>
        <taxon>Magnoliopsida</taxon>
        <taxon>Liliopsida</taxon>
        <taxon>Asparagales</taxon>
        <taxon>Orchidaceae</taxon>
        <taxon>Apostasioideae</taxon>
        <taxon>Apostasia</taxon>
    </lineage>
</organism>
<keyword evidence="1" id="KW-0812">Transmembrane</keyword>
<name>A0A1S6YFZ4_9ASPA</name>
<protein>
    <recommendedName>
        <fullName evidence="3">Thylakoid membrane protein slr0575</fullName>
    </recommendedName>
</protein>
<evidence type="ECO:0000313" key="2">
    <source>
        <dbReference type="EMBL" id="AQX44194.1"/>
    </source>
</evidence>
<feature type="transmembrane region" description="Helical" evidence="1">
    <location>
        <begin position="100"/>
        <end position="122"/>
    </location>
</feature>
<sequence length="286" mass="31012">MLIGVVAPACSPLRISSQRADAVLCRNPRVYLCLPHRCCATKSFLSRIPAVPYYHSLRPSHPIVIAGAADSTPPSSTSAAAASGKAIVPDEGFSLSKFSFGVIGLVVGGSLLLYGFGAYFNILPGSEWSALMLTYGFPLAIIGMALKYAELKPVPCITYSDAQDLRETCATPVLKQVRNDVTRFRYGDEQHLDEALKRIFQYGQGSGISRRNGPTLQMIREQVTEDGKYSLVLVFEAEALQLSDFEQRQAKFASFFGPGISAEIGKGDGNNLYEVRLVSQKTAKSS</sequence>
<dbReference type="PANTHER" id="PTHR35551">
    <property type="match status" value="1"/>
</dbReference>